<dbReference type="EMBL" id="BMRJ01000001">
    <property type="protein sequence ID" value="GGR11910.1"/>
    <property type="molecule type" value="Genomic_DNA"/>
</dbReference>
<evidence type="ECO:0000313" key="1">
    <source>
        <dbReference type="EMBL" id="GGR11910.1"/>
    </source>
</evidence>
<gene>
    <name evidence="1" type="ORF">GCM10010196_00380</name>
</gene>
<dbReference type="AlphaFoldDB" id="A0A918C895"/>
<protein>
    <submittedName>
        <fullName evidence="1">Uncharacterized protein</fullName>
    </submittedName>
</protein>
<comment type="caution">
    <text evidence="1">The sequence shown here is derived from an EMBL/GenBank/DDBJ whole genome shotgun (WGS) entry which is preliminary data.</text>
</comment>
<accession>A0A918C895</accession>
<organism evidence="1 2">
    <name type="scientific">Agromyces mediolanus</name>
    <name type="common">Corynebacterium mediolanum</name>
    <dbReference type="NCBI Taxonomy" id="41986"/>
    <lineage>
        <taxon>Bacteria</taxon>
        <taxon>Bacillati</taxon>
        <taxon>Actinomycetota</taxon>
        <taxon>Actinomycetes</taxon>
        <taxon>Micrococcales</taxon>
        <taxon>Microbacteriaceae</taxon>
        <taxon>Agromyces</taxon>
    </lineage>
</organism>
<reference evidence="1" key="1">
    <citation type="journal article" date="2014" name="Int. J. Syst. Evol. Microbiol.">
        <title>Complete genome sequence of Corynebacterium casei LMG S-19264T (=DSM 44701T), isolated from a smear-ripened cheese.</title>
        <authorList>
            <consortium name="US DOE Joint Genome Institute (JGI-PGF)"/>
            <person name="Walter F."/>
            <person name="Albersmeier A."/>
            <person name="Kalinowski J."/>
            <person name="Ruckert C."/>
        </authorList>
    </citation>
    <scope>NUCLEOTIDE SEQUENCE</scope>
    <source>
        <strain evidence="1">JCM 3346</strain>
    </source>
</reference>
<evidence type="ECO:0000313" key="2">
    <source>
        <dbReference type="Proteomes" id="UP000610303"/>
    </source>
</evidence>
<reference evidence="1" key="2">
    <citation type="submission" date="2020-09" db="EMBL/GenBank/DDBJ databases">
        <authorList>
            <person name="Sun Q."/>
            <person name="Ohkuma M."/>
        </authorList>
    </citation>
    <scope>NUCLEOTIDE SEQUENCE</scope>
    <source>
        <strain evidence="1">JCM 3346</strain>
    </source>
</reference>
<proteinExistence type="predicted"/>
<keyword evidence="2" id="KW-1185">Reference proteome</keyword>
<dbReference type="Proteomes" id="UP000610303">
    <property type="component" value="Unassembled WGS sequence"/>
</dbReference>
<name>A0A918C895_AGRME</name>
<sequence length="229" mass="24580">MHSEMTEIVGADRATAGPASIAQGVYGARGNLELLACDAVDGLWVFWFNADHDDDPLQTPEVPPGRWSAGLHFAAGARYVDAQIVQSPLGPNHLEVLALDAEGGLQSWYWSPEAAFTRRGTDAASDVARFRLGEPDDEGALRATTLGGDGRIRGFASAPLPYPERSWHPASAGPALDDERAVRRLGELGVLHRVVPGTARSADSTRHGGTVELVWREHDGLLRHRGVPV</sequence>